<name>A0A7M2X1D9_9BACT</name>
<dbReference type="AlphaFoldDB" id="A0A7M2X1D9"/>
<feature type="transmembrane region" description="Helical" evidence="2">
    <location>
        <begin position="21"/>
        <end position="40"/>
    </location>
</feature>
<dbReference type="Gene3D" id="3.30.700.10">
    <property type="entry name" value="Glycoprotein, Type 4 Pilin"/>
    <property type="match status" value="1"/>
</dbReference>
<dbReference type="PROSITE" id="PS00409">
    <property type="entry name" value="PROKAR_NTER_METHYL"/>
    <property type="match status" value="1"/>
</dbReference>
<dbReference type="InterPro" id="IPR012902">
    <property type="entry name" value="N_methyl_site"/>
</dbReference>
<keyword evidence="2" id="KW-1133">Transmembrane helix</keyword>
<dbReference type="RefSeq" id="WP_206294046.1">
    <property type="nucleotide sequence ID" value="NZ_CP063458.1"/>
</dbReference>
<dbReference type="NCBIfam" id="TIGR02532">
    <property type="entry name" value="IV_pilin_GFxxxE"/>
    <property type="match status" value="1"/>
</dbReference>
<dbReference type="EMBL" id="CP063458">
    <property type="protein sequence ID" value="QOV90941.1"/>
    <property type="molecule type" value="Genomic_DNA"/>
</dbReference>
<dbReference type="PRINTS" id="PR00813">
    <property type="entry name" value="BCTERIALGSPG"/>
</dbReference>
<dbReference type="GO" id="GO:0015627">
    <property type="term" value="C:type II protein secretion system complex"/>
    <property type="evidence" value="ECO:0007669"/>
    <property type="project" value="InterPro"/>
</dbReference>
<dbReference type="InterPro" id="IPR045584">
    <property type="entry name" value="Pilin-like"/>
</dbReference>
<dbReference type="Pfam" id="PF07963">
    <property type="entry name" value="N_methyl"/>
    <property type="match status" value="1"/>
</dbReference>
<evidence type="ECO:0000313" key="4">
    <source>
        <dbReference type="Proteomes" id="UP000593765"/>
    </source>
</evidence>
<dbReference type="KEGG" id="hbs:IPV69_06150"/>
<evidence type="ECO:0000313" key="3">
    <source>
        <dbReference type="EMBL" id="QOV90941.1"/>
    </source>
</evidence>
<keyword evidence="4" id="KW-1185">Reference proteome</keyword>
<organism evidence="3 4">
    <name type="scientific">Humisphaera borealis</name>
    <dbReference type="NCBI Taxonomy" id="2807512"/>
    <lineage>
        <taxon>Bacteria</taxon>
        <taxon>Pseudomonadati</taxon>
        <taxon>Planctomycetota</taxon>
        <taxon>Phycisphaerae</taxon>
        <taxon>Tepidisphaerales</taxon>
        <taxon>Tepidisphaeraceae</taxon>
        <taxon>Humisphaera</taxon>
    </lineage>
</organism>
<reference evidence="3 4" key="1">
    <citation type="submission" date="2020-10" db="EMBL/GenBank/DDBJ databases">
        <title>Wide distribution of Phycisphaera-like planctomycetes from WD2101 soil group in peatlands and genome analysis of the first cultivated representative.</title>
        <authorList>
            <person name="Dedysh S.N."/>
            <person name="Beletsky A.V."/>
            <person name="Ivanova A."/>
            <person name="Kulichevskaya I.S."/>
            <person name="Suzina N.E."/>
            <person name="Philippov D.A."/>
            <person name="Rakitin A.L."/>
            <person name="Mardanov A.V."/>
            <person name="Ravin N.V."/>
        </authorList>
    </citation>
    <scope>NUCLEOTIDE SEQUENCE [LARGE SCALE GENOMIC DNA]</scope>
    <source>
        <strain evidence="3 4">M1803</strain>
    </source>
</reference>
<keyword evidence="2" id="KW-0812">Transmembrane</keyword>
<evidence type="ECO:0000256" key="1">
    <source>
        <dbReference type="ARBA" id="ARBA00022481"/>
    </source>
</evidence>
<dbReference type="InterPro" id="IPR000983">
    <property type="entry name" value="Bac_GSPG_pilin"/>
</dbReference>
<protein>
    <submittedName>
        <fullName evidence="3">Prepilin-type N-terminal cleavage/methylation domain-containing protein</fullName>
    </submittedName>
</protein>
<proteinExistence type="predicted"/>
<dbReference type="SUPFAM" id="SSF54523">
    <property type="entry name" value="Pili subunits"/>
    <property type="match status" value="1"/>
</dbReference>
<keyword evidence="1" id="KW-0488">Methylation</keyword>
<gene>
    <name evidence="3" type="ORF">IPV69_06150</name>
</gene>
<dbReference type="Proteomes" id="UP000593765">
    <property type="component" value="Chromosome"/>
</dbReference>
<dbReference type="PANTHER" id="PTHR30093">
    <property type="entry name" value="GENERAL SECRETION PATHWAY PROTEIN G"/>
    <property type="match status" value="1"/>
</dbReference>
<sequence length="264" mass="29048">MLSESYSRARRTPRGFTLVELLVVIGIIALLISILLPSLGRAREAAKSVVCKSQLKQLHFAWQLYQTDNRGKFFDYPLGGAPGTRHWMPYLIPQTSNTTQIFLCPSAAADPAGFVPGTYALGTAQTPWVEQRAGEVAPYDRSSYCYNQNLHPKSTYGSVNDRFQNASQLRDPTIVPVLGDGLFRGGTPGVAGTKRHMPKNLSNPLPEEAASKADEAMRFISNRHGSITNIVFADGHIDGVSLTDIFTLKWHRNYVTNQPIGSVN</sequence>
<evidence type="ECO:0000256" key="2">
    <source>
        <dbReference type="SAM" id="Phobius"/>
    </source>
</evidence>
<accession>A0A7M2X1D9</accession>
<dbReference type="GO" id="GO:0015628">
    <property type="term" value="P:protein secretion by the type II secretion system"/>
    <property type="evidence" value="ECO:0007669"/>
    <property type="project" value="InterPro"/>
</dbReference>
<keyword evidence="2" id="KW-0472">Membrane</keyword>